<evidence type="ECO:0000313" key="2">
    <source>
        <dbReference type="EMBL" id="KAF9591941.1"/>
    </source>
</evidence>
<dbReference type="EMBL" id="JADFTS010000008">
    <property type="protein sequence ID" value="KAF9591941.1"/>
    <property type="molecule type" value="Genomic_DNA"/>
</dbReference>
<gene>
    <name evidence="2" type="ORF">IFM89_010299</name>
</gene>
<protein>
    <submittedName>
        <fullName evidence="2">Uncharacterized protein</fullName>
    </submittedName>
</protein>
<dbReference type="AlphaFoldDB" id="A0A835LLQ9"/>
<proteinExistence type="predicted"/>
<organism evidence="2 3">
    <name type="scientific">Coptis chinensis</name>
    <dbReference type="NCBI Taxonomy" id="261450"/>
    <lineage>
        <taxon>Eukaryota</taxon>
        <taxon>Viridiplantae</taxon>
        <taxon>Streptophyta</taxon>
        <taxon>Embryophyta</taxon>
        <taxon>Tracheophyta</taxon>
        <taxon>Spermatophyta</taxon>
        <taxon>Magnoliopsida</taxon>
        <taxon>Ranunculales</taxon>
        <taxon>Ranunculaceae</taxon>
        <taxon>Coptidoideae</taxon>
        <taxon>Coptis</taxon>
    </lineage>
</organism>
<feature type="region of interest" description="Disordered" evidence="1">
    <location>
        <begin position="46"/>
        <end position="71"/>
    </location>
</feature>
<accession>A0A835LLQ9</accession>
<evidence type="ECO:0000313" key="3">
    <source>
        <dbReference type="Proteomes" id="UP000631114"/>
    </source>
</evidence>
<reference evidence="2 3" key="1">
    <citation type="submission" date="2020-10" db="EMBL/GenBank/DDBJ databases">
        <title>The Coptis chinensis genome and diversification of protoberbering-type alkaloids.</title>
        <authorList>
            <person name="Wang B."/>
            <person name="Shu S."/>
            <person name="Song C."/>
            <person name="Liu Y."/>
        </authorList>
    </citation>
    <scope>NUCLEOTIDE SEQUENCE [LARGE SCALE GENOMIC DNA]</scope>
    <source>
        <strain evidence="2">HL-2020</strain>
        <tissue evidence="2">Leaf</tissue>
    </source>
</reference>
<comment type="caution">
    <text evidence="2">The sequence shown here is derived from an EMBL/GenBank/DDBJ whole genome shotgun (WGS) entry which is preliminary data.</text>
</comment>
<sequence length="226" mass="25155">MALCSKFVSRKRIRSSKVATVEFQYPWKPLICIECKMFGHATTKCKPTSSPPYKPRVVPKAEPDNNNVNKPSEWRHVKTIWRKKNSNSYVGVDQALKGNMQAMHAQVCGSSSKPANGSHGRPSTTIISTQDNKFAALANDTTAVGVQPSAARLGDCVTVVETEDNLFDSPPVLENHRHHMYETLVDTSEDDYTYAIDDEDIYIYICISSQTIEVGSENMVTTPLIK</sequence>
<evidence type="ECO:0000256" key="1">
    <source>
        <dbReference type="SAM" id="MobiDB-lite"/>
    </source>
</evidence>
<feature type="non-terminal residue" evidence="2">
    <location>
        <position position="1"/>
    </location>
</feature>
<name>A0A835LLQ9_9MAGN</name>
<dbReference type="Proteomes" id="UP000631114">
    <property type="component" value="Unassembled WGS sequence"/>
</dbReference>
<keyword evidence="3" id="KW-1185">Reference proteome</keyword>